<accession>A0AAN7YSS2</accession>
<evidence type="ECO:0000313" key="8">
    <source>
        <dbReference type="EMBL" id="KAK5115726.1"/>
    </source>
</evidence>
<comment type="caution">
    <text evidence="8">The sequence shown here is derived from an EMBL/GenBank/DDBJ whole genome shotgun (WGS) entry which is preliminary data.</text>
</comment>
<gene>
    <name evidence="8" type="ORF">LTR62_000815</name>
</gene>
<reference evidence="8" key="1">
    <citation type="submission" date="2023-08" db="EMBL/GenBank/DDBJ databases">
        <title>Black Yeasts Isolated from many extreme environments.</title>
        <authorList>
            <person name="Coleine C."/>
            <person name="Stajich J.E."/>
            <person name="Selbmann L."/>
        </authorList>
    </citation>
    <scope>NUCLEOTIDE SEQUENCE</scope>
    <source>
        <strain evidence="8">CCFEE 5401</strain>
    </source>
</reference>
<dbReference type="PANTHER" id="PTHR14464">
    <property type="entry name" value="EXONUCLEASE V"/>
    <property type="match status" value="1"/>
</dbReference>
<keyword evidence="5" id="KW-0540">Nuclease</keyword>
<keyword evidence="4" id="KW-0408">Iron</keyword>
<dbReference type="GO" id="GO:0005634">
    <property type="term" value="C:nucleus"/>
    <property type="evidence" value="ECO:0007669"/>
    <property type="project" value="TreeGrafter"/>
</dbReference>
<proteinExistence type="inferred from homology"/>
<protein>
    <recommendedName>
        <fullName evidence="10">Defects in morphology protein 1</fullName>
    </recommendedName>
</protein>
<feature type="compositionally biased region" description="Polar residues" evidence="7">
    <location>
        <begin position="333"/>
        <end position="348"/>
    </location>
</feature>
<dbReference type="PANTHER" id="PTHR14464:SF4">
    <property type="entry name" value="EXONUCLEASE V"/>
    <property type="match status" value="1"/>
</dbReference>
<comment type="subunit">
    <text evidence="3">Monomer.</text>
</comment>
<dbReference type="GO" id="GO:0036297">
    <property type="term" value="P:interstrand cross-link repair"/>
    <property type="evidence" value="ECO:0007669"/>
    <property type="project" value="TreeGrafter"/>
</dbReference>
<feature type="compositionally biased region" description="Basic and acidic residues" evidence="7">
    <location>
        <begin position="148"/>
        <end position="160"/>
    </location>
</feature>
<dbReference type="GO" id="GO:0051539">
    <property type="term" value="F:4 iron, 4 sulfur cluster binding"/>
    <property type="evidence" value="ECO:0007669"/>
    <property type="project" value="UniProtKB-KW"/>
</dbReference>
<dbReference type="GO" id="GO:0005739">
    <property type="term" value="C:mitochondrion"/>
    <property type="evidence" value="ECO:0007669"/>
    <property type="project" value="TreeGrafter"/>
</dbReference>
<feature type="compositionally biased region" description="Basic and acidic residues" evidence="7">
    <location>
        <begin position="292"/>
        <end position="311"/>
    </location>
</feature>
<dbReference type="InterPro" id="IPR019190">
    <property type="entry name" value="EXOV"/>
</dbReference>
<evidence type="ECO:0000256" key="6">
    <source>
        <dbReference type="ARBA" id="ARBA00022839"/>
    </source>
</evidence>
<keyword evidence="4" id="KW-0004">4Fe-4S</keyword>
<evidence type="ECO:0000256" key="2">
    <source>
        <dbReference type="ARBA" id="ARBA00009797"/>
    </source>
</evidence>
<feature type="compositionally biased region" description="Basic and acidic residues" evidence="7">
    <location>
        <begin position="319"/>
        <end position="328"/>
    </location>
</feature>
<name>A0AAN7YSS2_9PEZI</name>
<dbReference type="Proteomes" id="UP001310890">
    <property type="component" value="Unassembled WGS sequence"/>
</dbReference>
<comment type="cofactor">
    <cofactor evidence="1">
        <name>[4Fe-4S] cluster</name>
        <dbReference type="ChEBI" id="CHEBI:49883"/>
    </cofactor>
</comment>
<keyword evidence="6" id="KW-0378">Hydrolase</keyword>
<evidence type="ECO:0000256" key="7">
    <source>
        <dbReference type="SAM" id="MobiDB-lite"/>
    </source>
</evidence>
<evidence type="ECO:0000256" key="5">
    <source>
        <dbReference type="ARBA" id="ARBA00022722"/>
    </source>
</evidence>
<sequence>MRGYMAKVRVKAQDIPVAAAVHPPASIADGSDYGSDLDEATVDALFSQHSESQTESQAVAVTINDIEAPTILDDNDNGSGSNDQPPLARLAKIRENLHAAIAGLDDVSRSLRREGEGAARKADSRWVEIEYDERNRVSFSPPPDPAAADERKRQQDEPKGQVENVDTRSPLLRFRTPPKKCLSVTDLTSPAWCELQYSYNLSKYGRVKRTKAMKQGSSVHKKLEEQVHTEVPVEVVSKEDRFGLRLWNVIEGIRTIRRTGMTREIEVWGVVEGEVVNGVIDLITTSCPDREAEARMMGEHEAKGEDKEGRRTTMGPQKGLREDQRTPKEYYLSPSQQTSSAPEQQHSTPWLGTLQETPATQPVYIVDVKTRQSASLPAQGSQTRPIKYQLMLYHHLLHELASNNVPAEHIFARYDVDPHATFSDTFLAQMSALGMANSPADDGAEGQIQDPLDQLLAHNTLSTLWTLMIHEFALFLTPPTPKTTNPSPLSLFLTAEFRLATTGHPLGKHHFLFSASELATYISEEMQWWRGERAARGVEVEEAFKCRICTFASNCEWRVQRVEEGVRRARLRRERGGGRSEV</sequence>
<evidence type="ECO:0000256" key="1">
    <source>
        <dbReference type="ARBA" id="ARBA00001966"/>
    </source>
</evidence>
<comment type="similarity">
    <text evidence="2">Belongs to the EXO5 family.</text>
</comment>
<keyword evidence="4" id="KW-0411">Iron-sulfur</keyword>
<feature type="region of interest" description="Disordered" evidence="7">
    <location>
        <begin position="292"/>
        <end position="348"/>
    </location>
</feature>
<evidence type="ECO:0000256" key="3">
    <source>
        <dbReference type="ARBA" id="ARBA00011245"/>
    </source>
</evidence>
<evidence type="ECO:0008006" key="10">
    <source>
        <dbReference type="Google" id="ProtNLM"/>
    </source>
</evidence>
<organism evidence="8 9">
    <name type="scientific">Meristemomyces frigidus</name>
    <dbReference type="NCBI Taxonomy" id="1508187"/>
    <lineage>
        <taxon>Eukaryota</taxon>
        <taxon>Fungi</taxon>
        <taxon>Dikarya</taxon>
        <taxon>Ascomycota</taxon>
        <taxon>Pezizomycotina</taxon>
        <taxon>Dothideomycetes</taxon>
        <taxon>Dothideomycetidae</taxon>
        <taxon>Mycosphaerellales</taxon>
        <taxon>Teratosphaeriaceae</taxon>
        <taxon>Meristemomyces</taxon>
    </lineage>
</organism>
<dbReference type="AlphaFoldDB" id="A0AAN7YSS2"/>
<dbReference type="Pfam" id="PF09810">
    <property type="entry name" value="Exo5"/>
    <property type="match status" value="1"/>
</dbReference>
<dbReference type="GO" id="GO:0045145">
    <property type="term" value="F:single-stranded DNA 5'-3' DNA exonuclease activity"/>
    <property type="evidence" value="ECO:0007669"/>
    <property type="project" value="InterPro"/>
</dbReference>
<keyword evidence="6" id="KW-0269">Exonuclease</keyword>
<evidence type="ECO:0000256" key="4">
    <source>
        <dbReference type="ARBA" id="ARBA00022485"/>
    </source>
</evidence>
<dbReference type="EMBL" id="JAVRRL010000011">
    <property type="protein sequence ID" value="KAK5115726.1"/>
    <property type="molecule type" value="Genomic_DNA"/>
</dbReference>
<evidence type="ECO:0000313" key="9">
    <source>
        <dbReference type="Proteomes" id="UP001310890"/>
    </source>
</evidence>
<feature type="region of interest" description="Disordered" evidence="7">
    <location>
        <begin position="135"/>
        <end position="170"/>
    </location>
</feature>
<keyword evidence="4" id="KW-0479">Metal-binding</keyword>